<evidence type="ECO:0000313" key="2">
    <source>
        <dbReference type="Proteomes" id="UP000663823"/>
    </source>
</evidence>
<accession>A0A818ZNC5</accession>
<organism evidence="1 2">
    <name type="scientific">Rotaria sordida</name>
    <dbReference type="NCBI Taxonomy" id="392033"/>
    <lineage>
        <taxon>Eukaryota</taxon>
        <taxon>Metazoa</taxon>
        <taxon>Spiralia</taxon>
        <taxon>Gnathifera</taxon>
        <taxon>Rotifera</taxon>
        <taxon>Eurotatoria</taxon>
        <taxon>Bdelloidea</taxon>
        <taxon>Philodinida</taxon>
        <taxon>Philodinidae</taxon>
        <taxon>Rotaria</taxon>
    </lineage>
</organism>
<sequence length="70" mass="7955">MSSSTTKKFHTFMAEPFGDKNIRDIPSIGDVLVFDENPSNLIIISCSNLAQRFSSIELILENEKKFKITF</sequence>
<dbReference type="SUPFAM" id="SSF47798">
    <property type="entry name" value="Barrier-to-autointegration factor, BAF"/>
    <property type="match status" value="1"/>
</dbReference>
<comment type="caution">
    <text evidence="1">The sequence shown here is derived from an EMBL/GenBank/DDBJ whole genome shotgun (WGS) entry which is preliminary data.</text>
</comment>
<dbReference type="Proteomes" id="UP000663823">
    <property type="component" value="Unassembled WGS sequence"/>
</dbReference>
<dbReference type="GO" id="GO:0003677">
    <property type="term" value="F:DNA binding"/>
    <property type="evidence" value="ECO:0007669"/>
    <property type="project" value="InterPro"/>
</dbReference>
<protein>
    <submittedName>
        <fullName evidence="1">Uncharacterized protein</fullName>
    </submittedName>
</protein>
<evidence type="ECO:0000313" key="1">
    <source>
        <dbReference type="EMBL" id="CAF3772006.1"/>
    </source>
</evidence>
<dbReference type="InterPro" id="IPR036617">
    <property type="entry name" value="BAF_sf"/>
</dbReference>
<name>A0A818ZNC5_9BILA</name>
<reference evidence="1" key="1">
    <citation type="submission" date="2021-02" db="EMBL/GenBank/DDBJ databases">
        <authorList>
            <person name="Nowell W R."/>
        </authorList>
    </citation>
    <scope>NUCLEOTIDE SEQUENCE</scope>
</reference>
<proteinExistence type="predicted"/>
<dbReference type="EMBL" id="CAJOAX010002120">
    <property type="protein sequence ID" value="CAF3772006.1"/>
    <property type="molecule type" value="Genomic_DNA"/>
</dbReference>
<gene>
    <name evidence="1" type="ORF">OTI717_LOCUS16712</name>
</gene>
<dbReference type="AlphaFoldDB" id="A0A818ZNC5"/>